<sequence length="84" mass="9495">MDIHVDNLEAQAAIRNAFRDFTPSHKCKHEFMLYIAKLNDPKTNELDVNNLLNIDDPTPNEKPEPLDTTPTQISLNALMGHSIP</sequence>
<accession>A0AA86T2X9</accession>
<gene>
    <name evidence="1" type="ORF">AYBTSS11_LOCUS20396</name>
</gene>
<dbReference type="Proteomes" id="UP001189624">
    <property type="component" value="Chromosome 6"/>
</dbReference>
<protein>
    <submittedName>
        <fullName evidence="1">Uncharacterized protein</fullName>
    </submittedName>
</protein>
<reference evidence="1" key="1">
    <citation type="submission" date="2023-10" db="EMBL/GenBank/DDBJ databases">
        <authorList>
            <person name="Domelevo Entfellner J.-B."/>
        </authorList>
    </citation>
    <scope>NUCLEOTIDE SEQUENCE</scope>
</reference>
<dbReference type="Gramene" id="rna-AYBTSS11_LOCUS20396">
    <property type="protein sequence ID" value="CAJ1964587.1"/>
    <property type="gene ID" value="gene-AYBTSS11_LOCUS20396"/>
</dbReference>
<evidence type="ECO:0000313" key="2">
    <source>
        <dbReference type="Proteomes" id="UP001189624"/>
    </source>
</evidence>
<keyword evidence="2" id="KW-1185">Reference proteome</keyword>
<dbReference type="EMBL" id="OY731403">
    <property type="protein sequence ID" value="CAJ1964587.1"/>
    <property type="molecule type" value="Genomic_DNA"/>
</dbReference>
<organism evidence="1 2">
    <name type="scientific">Sphenostylis stenocarpa</name>
    <dbReference type="NCBI Taxonomy" id="92480"/>
    <lineage>
        <taxon>Eukaryota</taxon>
        <taxon>Viridiplantae</taxon>
        <taxon>Streptophyta</taxon>
        <taxon>Embryophyta</taxon>
        <taxon>Tracheophyta</taxon>
        <taxon>Spermatophyta</taxon>
        <taxon>Magnoliopsida</taxon>
        <taxon>eudicotyledons</taxon>
        <taxon>Gunneridae</taxon>
        <taxon>Pentapetalae</taxon>
        <taxon>rosids</taxon>
        <taxon>fabids</taxon>
        <taxon>Fabales</taxon>
        <taxon>Fabaceae</taxon>
        <taxon>Papilionoideae</taxon>
        <taxon>50 kb inversion clade</taxon>
        <taxon>NPAAA clade</taxon>
        <taxon>indigoferoid/millettioid clade</taxon>
        <taxon>Phaseoleae</taxon>
        <taxon>Sphenostylis</taxon>
    </lineage>
</organism>
<proteinExistence type="predicted"/>
<evidence type="ECO:0000313" key="1">
    <source>
        <dbReference type="EMBL" id="CAJ1964587.1"/>
    </source>
</evidence>
<name>A0AA86T2X9_9FABA</name>
<dbReference type="AlphaFoldDB" id="A0AA86T2X9"/>